<dbReference type="SMART" id="SM00220">
    <property type="entry name" value="S_TKc"/>
    <property type="match status" value="1"/>
</dbReference>
<dbReference type="InterPro" id="IPR011009">
    <property type="entry name" value="Kinase-like_dom_sf"/>
</dbReference>
<dbReference type="PANTHER" id="PTHR43289">
    <property type="entry name" value="MITOGEN-ACTIVATED PROTEIN KINASE KINASE KINASE 20-RELATED"/>
    <property type="match status" value="1"/>
</dbReference>
<gene>
    <name evidence="9" type="ORF">AQJ11_07980</name>
</gene>
<dbReference type="PROSITE" id="PS00108">
    <property type="entry name" value="PROTEIN_KINASE_ST"/>
    <property type="match status" value="1"/>
</dbReference>
<dbReference type="PROSITE" id="PS00107">
    <property type="entry name" value="PROTEIN_KINASE_ATP"/>
    <property type="match status" value="1"/>
</dbReference>
<dbReference type="Gene3D" id="1.10.510.10">
    <property type="entry name" value="Transferase(Phosphotransferase) domain 1"/>
    <property type="match status" value="1"/>
</dbReference>
<dbReference type="Pfam" id="PF13458">
    <property type="entry name" value="Peripla_BP_6"/>
    <property type="match status" value="1"/>
</dbReference>
<dbReference type="CDD" id="cd14014">
    <property type="entry name" value="STKc_PknB_like"/>
    <property type="match status" value="1"/>
</dbReference>
<keyword evidence="6 7" id="KW-0067">ATP-binding</keyword>
<feature type="binding site" evidence="7">
    <location>
        <position position="44"/>
    </location>
    <ligand>
        <name>ATP</name>
        <dbReference type="ChEBI" id="CHEBI:30616"/>
    </ligand>
</feature>
<sequence>MTEKLARSDPARIGGHRLLARLGAGGMGVVYLGRAESGELAAVKVILPEYADQPEFRARFRREVAAARRVDSPWAVPVTGADPDAPAPWLATAFVPGPSLAEAVAACGPLPPRGVRALGRMLARALTAVHDAGLVHRDVKPGNVLLALDGPRLIDFGIARAAEETALTSADMVVGTPGFLAPEQARAHPATPASDVFALGCLLSYAATGRPPFGTGAVDALLYRTVHDEPDLAGLPDGLREPLERCLAKDPAARPTAREVDEALGERTPAGTADWLPDDVVRLIADRSAAMLALPDIEATALDATALDTTTDERRAVAPGDASPRPGSRRAFLLLGGGALLAAGGGAAFWASRRDDGPAPAARRWTLGVQADLTGPQRAVGRAQERGVRLAVEQFNAREDKPFTLTLAVADDRGDETGAVRAAQSLAADRDLLAVIGSTGDRTTGASLDTYDARLVPQLTASSAQEVYGTSQPRHFLQAVPGYGVSPALIALRLGKAGARRAGVLIDRDGGIAAWQLGHTTFQSLGVMRIPAEPRVVPRLARHLAPVVAQLLVHEPDGIVYTGTPARAAAVARALAERRFTGVRVLGYPAADQEFLTAAGPAAEGWQVFAPYIDPSAARVRSFATAYRRRYGSAPPYWAAEAYDVARMVITRVTEAGGRPSRTRLYDLLAKGTYKGLVRTYAFDKNRMLKGYDVFRYEVKGGRYAYAGEAAL</sequence>
<evidence type="ECO:0000256" key="5">
    <source>
        <dbReference type="ARBA" id="ARBA00022777"/>
    </source>
</evidence>
<evidence type="ECO:0000256" key="2">
    <source>
        <dbReference type="ARBA" id="ARBA00022679"/>
    </source>
</evidence>
<dbReference type="PROSITE" id="PS50011">
    <property type="entry name" value="PROTEIN_KINASE_DOM"/>
    <property type="match status" value="1"/>
</dbReference>
<evidence type="ECO:0000256" key="6">
    <source>
        <dbReference type="ARBA" id="ARBA00022840"/>
    </source>
</evidence>
<protein>
    <submittedName>
        <fullName evidence="9">Serine/threonine protein kinase</fullName>
    </submittedName>
</protein>
<keyword evidence="4 7" id="KW-0547">Nucleotide-binding</keyword>
<dbReference type="InterPro" id="IPR028081">
    <property type="entry name" value="Leu-bd"/>
</dbReference>
<dbReference type="Gene3D" id="3.40.50.2300">
    <property type="match status" value="2"/>
</dbReference>
<organism evidence="9 10">
    <name type="scientific">Streptomyces corchorusii</name>
    <name type="common">Streptomyces chibaensis</name>
    <dbReference type="NCBI Taxonomy" id="1903"/>
    <lineage>
        <taxon>Bacteria</taxon>
        <taxon>Bacillati</taxon>
        <taxon>Actinomycetota</taxon>
        <taxon>Actinomycetes</taxon>
        <taxon>Kitasatosporales</taxon>
        <taxon>Streptomycetaceae</taxon>
        <taxon>Streptomyces</taxon>
    </lineage>
</organism>
<dbReference type="SUPFAM" id="SSF56112">
    <property type="entry name" value="Protein kinase-like (PK-like)"/>
    <property type="match status" value="1"/>
</dbReference>
<comment type="caution">
    <text evidence="9">The sequence shown here is derived from an EMBL/GenBank/DDBJ whole genome shotgun (WGS) entry which is preliminary data.</text>
</comment>
<dbReference type="SUPFAM" id="SSF53822">
    <property type="entry name" value="Periplasmic binding protein-like I"/>
    <property type="match status" value="1"/>
</dbReference>
<dbReference type="AlphaFoldDB" id="A0A117QJ13"/>
<dbReference type="InterPro" id="IPR017441">
    <property type="entry name" value="Protein_kinase_ATP_BS"/>
</dbReference>
<dbReference type="InterPro" id="IPR008271">
    <property type="entry name" value="Ser/Thr_kinase_AS"/>
</dbReference>
<evidence type="ECO:0000256" key="4">
    <source>
        <dbReference type="ARBA" id="ARBA00022741"/>
    </source>
</evidence>
<keyword evidence="3" id="KW-0732">Signal</keyword>
<evidence type="ECO:0000313" key="10">
    <source>
        <dbReference type="Proteomes" id="UP000053398"/>
    </source>
</evidence>
<proteinExistence type="inferred from homology"/>
<comment type="similarity">
    <text evidence="1">Belongs to the leucine-binding protein family.</text>
</comment>
<dbReference type="EMBL" id="LMWP01000007">
    <property type="protein sequence ID" value="KUN31061.1"/>
    <property type="molecule type" value="Genomic_DNA"/>
</dbReference>
<dbReference type="Proteomes" id="UP000053398">
    <property type="component" value="Unassembled WGS sequence"/>
</dbReference>
<evidence type="ECO:0000313" key="9">
    <source>
        <dbReference type="EMBL" id="KUN31061.1"/>
    </source>
</evidence>
<evidence type="ECO:0000259" key="8">
    <source>
        <dbReference type="PROSITE" id="PS50011"/>
    </source>
</evidence>
<dbReference type="Pfam" id="PF00069">
    <property type="entry name" value="Pkinase"/>
    <property type="match status" value="1"/>
</dbReference>
<evidence type="ECO:0000256" key="3">
    <source>
        <dbReference type="ARBA" id="ARBA00022729"/>
    </source>
</evidence>
<accession>A0A117QJ13</accession>
<keyword evidence="9" id="KW-0723">Serine/threonine-protein kinase</keyword>
<dbReference type="GO" id="GO:0005524">
    <property type="term" value="F:ATP binding"/>
    <property type="evidence" value="ECO:0007669"/>
    <property type="project" value="UniProtKB-UniRule"/>
</dbReference>
<dbReference type="PANTHER" id="PTHR43289:SF34">
    <property type="entry name" value="SERINE_THREONINE-PROTEIN KINASE YBDM-RELATED"/>
    <property type="match status" value="1"/>
</dbReference>
<name>A0A117QJ13_STRCK</name>
<keyword evidence="10" id="KW-1185">Reference proteome</keyword>
<keyword evidence="5 9" id="KW-0418">Kinase</keyword>
<feature type="domain" description="Protein kinase" evidence="8">
    <location>
        <begin position="16"/>
        <end position="276"/>
    </location>
</feature>
<evidence type="ECO:0000256" key="7">
    <source>
        <dbReference type="PROSITE-ProRule" id="PRU10141"/>
    </source>
</evidence>
<dbReference type="InterPro" id="IPR000719">
    <property type="entry name" value="Prot_kinase_dom"/>
</dbReference>
<dbReference type="Gene3D" id="3.30.200.20">
    <property type="entry name" value="Phosphorylase Kinase, domain 1"/>
    <property type="match status" value="1"/>
</dbReference>
<evidence type="ECO:0000256" key="1">
    <source>
        <dbReference type="ARBA" id="ARBA00010062"/>
    </source>
</evidence>
<dbReference type="GO" id="GO:0004674">
    <property type="term" value="F:protein serine/threonine kinase activity"/>
    <property type="evidence" value="ECO:0007669"/>
    <property type="project" value="UniProtKB-KW"/>
</dbReference>
<dbReference type="RefSeq" id="WP_059262391.1">
    <property type="nucleotide sequence ID" value="NZ_KQ948353.1"/>
</dbReference>
<reference evidence="9 10" key="1">
    <citation type="submission" date="2015-10" db="EMBL/GenBank/DDBJ databases">
        <title>Draft genome sequence of Streptomyces corchorusii DSM 40340, type strain for the species Streptomyces corchorusii.</title>
        <authorList>
            <person name="Ruckert C."/>
            <person name="Winkler A."/>
            <person name="Kalinowski J."/>
            <person name="Kampfer P."/>
            <person name="Glaeser S."/>
        </authorList>
    </citation>
    <scope>NUCLEOTIDE SEQUENCE [LARGE SCALE GENOMIC DNA]</scope>
    <source>
        <strain evidence="9 10">DSM 40340</strain>
    </source>
</reference>
<dbReference type="InterPro" id="IPR028082">
    <property type="entry name" value="Peripla_BP_I"/>
</dbReference>
<keyword evidence="2" id="KW-0808">Transferase</keyword>